<feature type="compositionally biased region" description="Polar residues" evidence="1">
    <location>
        <begin position="11"/>
        <end position="20"/>
    </location>
</feature>
<gene>
    <name evidence="2" type="ORF">KGM_202621</name>
</gene>
<organism evidence="2 3">
    <name type="scientific">Danaus plexippus plexippus</name>
    <dbReference type="NCBI Taxonomy" id="278856"/>
    <lineage>
        <taxon>Eukaryota</taxon>
        <taxon>Metazoa</taxon>
        <taxon>Ecdysozoa</taxon>
        <taxon>Arthropoda</taxon>
        <taxon>Hexapoda</taxon>
        <taxon>Insecta</taxon>
        <taxon>Pterygota</taxon>
        <taxon>Neoptera</taxon>
        <taxon>Endopterygota</taxon>
        <taxon>Lepidoptera</taxon>
        <taxon>Glossata</taxon>
        <taxon>Ditrysia</taxon>
        <taxon>Papilionoidea</taxon>
        <taxon>Nymphalidae</taxon>
        <taxon>Danainae</taxon>
        <taxon>Danaini</taxon>
        <taxon>Danaina</taxon>
        <taxon>Danaus</taxon>
        <taxon>Danaus</taxon>
    </lineage>
</organism>
<dbReference type="Proteomes" id="UP000007151">
    <property type="component" value="Unassembled WGS sequence"/>
</dbReference>
<feature type="region of interest" description="Disordered" evidence="1">
    <location>
        <begin position="1"/>
        <end position="72"/>
    </location>
</feature>
<accession>A0A212EIW7</accession>
<evidence type="ECO:0000256" key="1">
    <source>
        <dbReference type="SAM" id="MobiDB-lite"/>
    </source>
</evidence>
<dbReference type="KEGG" id="dpl:KGM_202621"/>
<feature type="compositionally biased region" description="Basic residues" evidence="1">
    <location>
        <begin position="1"/>
        <end position="10"/>
    </location>
</feature>
<dbReference type="InParanoid" id="A0A212EIW7"/>
<sequence length="72" mass="8032">MGNSKSKKMKITQSDGQQTNDNRERINTIKTETNDVDLTKKNIEGDSNNEQIEEKSNDNASSASTVEVLDDK</sequence>
<keyword evidence="3" id="KW-1185">Reference proteome</keyword>
<evidence type="ECO:0000313" key="3">
    <source>
        <dbReference type="Proteomes" id="UP000007151"/>
    </source>
</evidence>
<dbReference type="AlphaFoldDB" id="A0A212EIW7"/>
<proteinExistence type="predicted"/>
<dbReference type="EMBL" id="AGBW02014560">
    <property type="protein sequence ID" value="OWR41437.1"/>
    <property type="molecule type" value="Genomic_DNA"/>
</dbReference>
<comment type="caution">
    <text evidence="2">The sequence shown here is derived from an EMBL/GenBank/DDBJ whole genome shotgun (WGS) entry which is preliminary data.</text>
</comment>
<evidence type="ECO:0000313" key="2">
    <source>
        <dbReference type="EMBL" id="OWR41437.1"/>
    </source>
</evidence>
<reference evidence="2 3" key="1">
    <citation type="journal article" date="2011" name="Cell">
        <title>The monarch butterfly genome yields insights into long-distance migration.</title>
        <authorList>
            <person name="Zhan S."/>
            <person name="Merlin C."/>
            <person name="Boore J.L."/>
            <person name="Reppert S.M."/>
        </authorList>
    </citation>
    <scope>NUCLEOTIDE SEQUENCE [LARGE SCALE GENOMIC DNA]</scope>
    <source>
        <strain evidence="2">F-2</strain>
    </source>
</reference>
<protein>
    <submittedName>
        <fullName evidence="2">Uncharacterized protein</fullName>
    </submittedName>
</protein>
<name>A0A212EIW7_DANPL</name>